<keyword evidence="1" id="KW-0808">Transferase</keyword>
<keyword evidence="5" id="KW-1185">Reference proteome</keyword>
<dbReference type="InterPro" id="IPR043519">
    <property type="entry name" value="NT_sf"/>
</dbReference>
<dbReference type="Proteomes" id="UP001596067">
    <property type="component" value="Unassembled WGS sequence"/>
</dbReference>
<reference evidence="5" key="1">
    <citation type="journal article" date="2019" name="Int. J. Syst. Evol. Microbiol.">
        <title>The Global Catalogue of Microorganisms (GCM) 10K type strain sequencing project: providing services to taxonomists for standard genome sequencing and annotation.</title>
        <authorList>
            <consortium name="The Broad Institute Genomics Platform"/>
            <consortium name="The Broad Institute Genome Sequencing Center for Infectious Disease"/>
            <person name="Wu L."/>
            <person name="Ma J."/>
        </authorList>
    </citation>
    <scope>NUCLEOTIDE SEQUENCE [LARGE SCALE GENOMIC DNA]</scope>
    <source>
        <strain evidence="5">CGMCC 4.1469</strain>
    </source>
</reference>
<dbReference type="RefSeq" id="WP_313762611.1">
    <property type="nucleotide sequence ID" value="NZ_BAAAVH010000110.1"/>
</dbReference>
<protein>
    <submittedName>
        <fullName evidence="4">Aminoglycoside adenylyltransferase domain-containing protein</fullName>
    </submittedName>
</protein>
<evidence type="ECO:0000313" key="5">
    <source>
        <dbReference type="Proteomes" id="UP001596067"/>
    </source>
</evidence>
<dbReference type="EMBL" id="JBHSOD010000004">
    <property type="protein sequence ID" value="MFC5884486.1"/>
    <property type="molecule type" value="Genomic_DNA"/>
</dbReference>
<evidence type="ECO:0000313" key="4">
    <source>
        <dbReference type="EMBL" id="MFC5884486.1"/>
    </source>
</evidence>
<dbReference type="Pfam" id="PF13427">
    <property type="entry name" value="AadA_C"/>
    <property type="match status" value="1"/>
</dbReference>
<keyword evidence="4" id="KW-0548">Nucleotidyltransferase</keyword>
<accession>A0ABW1ERP0</accession>
<name>A0ABW1ERP0_9ACTN</name>
<dbReference type="InterPro" id="IPR002934">
    <property type="entry name" value="Polymerase_NTP_transf_dom"/>
</dbReference>
<gene>
    <name evidence="4" type="ORF">ACFP0N_05715</name>
</gene>
<evidence type="ECO:0000259" key="2">
    <source>
        <dbReference type="Pfam" id="PF01909"/>
    </source>
</evidence>
<dbReference type="SUPFAM" id="SSF81301">
    <property type="entry name" value="Nucleotidyltransferase"/>
    <property type="match status" value="1"/>
</dbReference>
<proteinExistence type="predicted"/>
<sequence length="272" mass="29266">MRGRPPLIGLLDPAADRYLRACVELLRRAPGTELIGAYLYGSGVIGEFHPGRSDLDVVAVVADPLPRGAALALGQQIAEEPRPFAVKGMDLVVVTGATAVGGFPVPRYELKLLTFHGRARTAEDEPGGDRRLVMHFACCRDHGIALAGPPPVQVFAPVDRRTYLGALRAELSLRWMPSHYRVLNACRDWRYAAESVICSKVTGGRWARERIRDPWLVDAALQWQIDGAGPVLDLVEVEEFLAETAGRLGAAAAPPAVVRSGAVPPGGRGAAW</sequence>
<feature type="domain" description="Adenylyltransferase AadA C-terminal" evidence="3">
    <location>
        <begin position="153"/>
        <end position="212"/>
    </location>
</feature>
<feature type="domain" description="Polymerase nucleotidyl transferase" evidence="2">
    <location>
        <begin position="34"/>
        <end position="71"/>
    </location>
</feature>
<organism evidence="4 5">
    <name type="scientific">Kitasatospora aburaviensis</name>
    <dbReference type="NCBI Taxonomy" id="67265"/>
    <lineage>
        <taxon>Bacteria</taxon>
        <taxon>Bacillati</taxon>
        <taxon>Actinomycetota</taxon>
        <taxon>Actinomycetes</taxon>
        <taxon>Kitasatosporales</taxon>
        <taxon>Streptomycetaceae</taxon>
        <taxon>Kitasatospora</taxon>
    </lineage>
</organism>
<dbReference type="Pfam" id="PF01909">
    <property type="entry name" value="NTP_transf_2"/>
    <property type="match status" value="1"/>
</dbReference>
<dbReference type="GO" id="GO:0016779">
    <property type="term" value="F:nucleotidyltransferase activity"/>
    <property type="evidence" value="ECO:0007669"/>
    <property type="project" value="UniProtKB-KW"/>
</dbReference>
<evidence type="ECO:0000256" key="1">
    <source>
        <dbReference type="ARBA" id="ARBA00022679"/>
    </source>
</evidence>
<dbReference type="InterPro" id="IPR025184">
    <property type="entry name" value="AadA_C"/>
</dbReference>
<evidence type="ECO:0000259" key="3">
    <source>
        <dbReference type="Pfam" id="PF13427"/>
    </source>
</evidence>
<comment type="caution">
    <text evidence="4">The sequence shown here is derived from an EMBL/GenBank/DDBJ whole genome shotgun (WGS) entry which is preliminary data.</text>
</comment>